<comment type="caution">
    <text evidence="7">The sequence shown here is derived from an EMBL/GenBank/DDBJ whole genome shotgun (WGS) entry which is preliminary data.</text>
</comment>
<evidence type="ECO:0000313" key="7">
    <source>
        <dbReference type="EMBL" id="GAA3810597.1"/>
    </source>
</evidence>
<dbReference type="PROSITE" id="PS51318">
    <property type="entry name" value="TAT"/>
    <property type="match status" value="1"/>
</dbReference>
<keyword evidence="8" id="KW-1185">Reference proteome</keyword>
<dbReference type="InterPro" id="IPR030678">
    <property type="entry name" value="Peptide/Ni-bd"/>
</dbReference>
<proteinExistence type="inferred from homology"/>
<dbReference type="PANTHER" id="PTHR30290">
    <property type="entry name" value="PERIPLASMIC BINDING COMPONENT OF ABC TRANSPORTER"/>
    <property type="match status" value="1"/>
</dbReference>
<sequence length="548" mass="59210">MSPNPQMNRRTLLQAAGFTGIALTTGALSATLSSCGTGGNSTSNGLAASGTAASGSALQPGQSLEGTIYSDVIGPLPRGGSLDITLTFPSATLNILSTTASNTQWYADPCHDFLERFDTRGNLVPSLAQKLEFVNPTTYRYTLHEARFHNGRQVTADDVVATVEQVRSPALGSNRAGAFRDVQVKAVDVKTVEFVLPAPNAGFRYNLPGLCIAPAEALNQLGDSPIGCGPYRFERWVKDSFIDYTAFPDYWNKELPRLDRLRLTLRTDQQAAAQSMRASQTDVLDVVPAAQVGAFKQLVDSKQLNGVTYSAGWTFAGLNTRSPALADPRVRQALALTADRATIARVTGGGLNEPLCTAPYPPSDSNYPKNLDYNRDVAKAQSLMQQANASNLTVNILTIDAVSEAAATVLRSNWGEIGVTANISRVDAPTYVSRRTKGDFEAVVSQWFLSPEPSYVIDPLFSSKGTSNFWGYNNPRADELIVQGRTTFDPAQRASIYNELFKLIFIDEPTMIPLSTAGRLMVYKPGVNGDMIVPSSLGLWRYAIAAKR</sequence>
<dbReference type="InterPro" id="IPR006311">
    <property type="entry name" value="TAT_signal"/>
</dbReference>
<comment type="subcellular location">
    <subcellularLocation>
        <location evidence="1">Cell envelope</location>
    </subcellularLocation>
</comment>
<evidence type="ECO:0000256" key="5">
    <source>
        <dbReference type="SAM" id="SignalP"/>
    </source>
</evidence>
<name>A0ABP7I2Z4_9PSEU</name>
<evidence type="ECO:0000259" key="6">
    <source>
        <dbReference type="Pfam" id="PF00496"/>
    </source>
</evidence>
<keyword evidence="4 5" id="KW-0732">Signal</keyword>
<dbReference type="PANTHER" id="PTHR30290:SF10">
    <property type="entry name" value="PERIPLASMIC OLIGOPEPTIDE-BINDING PROTEIN-RELATED"/>
    <property type="match status" value="1"/>
</dbReference>
<dbReference type="PIRSF" id="PIRSF002741">
    <property type="entry name" value="MppA"/>
    <property type="match status" value="1"/>
</dbReference>
<dbReference type="Gene3D" id="3.10.105.10">
    <property type="entry name" value="Dipeptide-binding Protein, Domain 3"/>
    <property type="match status" value="1"/>
</dbReference>
<evidence type="ECO:0000256" key="2">
    <source>
        <dbReference type="ARBA" id="ARBA00005695"/>
    </source>
</evidence>
<comment type="similarity">
    <text evidence="2">Belongs to the bacterial solute-binding protein 5 family.</text>
</comment>
<dbReference type="EMBL" id="BAABCM010000003">
    <property type="protein sequence ID" value="GAA3810597.1"/>
    <property type="molecule type" value="Genomic_DNA"/>
</dbReference>
<dbReference type="Pfam" id="PF00496">
    <property type="entry name" value="SBP_bac_5"/>
    <property type="match status" value="1"/>
</dbReference>
<feature type="signal peptide" evidence="5">
    <location>
        <begin position="1"/>
        <end position="29"/>
    </location>
</feature>
<organism evidence="7 8">
    <name type="scientific">Amycolatopsis tucumanensis</name>
    <dbReference type="NCBI Taxonomy" id="401106"/>
    <lineage>
        <taxon>Bacteria</taxon>
        <taxon>Bacillati</taxon>
        <taxon>Actinomycetota</taxon>
        <taxon>Actinomycetes</taxon>
        <taxon>Pseudonocardiales</taxon>
        <taxon>Pseudonocardiaceae</taxon>
        <taxon>Amycolatopsis</taxon>
    </lineage>
</organism>
<feature type="chain" id="PRO_5046296443" description="Solute-binding protein family 5 domain-containing protein" evidence="5">
    <location>
        <begin position="30"/>
        <end position="548"/>
    </location>
</feature>
<reference evidence="8" key="1">
    <citation type="journal article" date="2019" name="Int. J. Syst. Evol. Microbiol.">
        <title>The Global Catalogue of Microorganisms (GCM) 10K type strain sequencing project: providing services to taxonomists for standard genome sequencing and annotation.</title>
        <authorList>
            <consortium name="The Broad Institute Genomics Platform"/>
            <consortium name="The Broad Institute Genome Sequencing Center for Infectious Disease"/>
            <person name="Wu L."/>
            <person name="Ma J."/>
        </authorList>
    </citation>
    <scope>NUCLEOTIDE SEQUENCE [LARGE SCALE GENOMIC DNA]</scope>
    <source>
        <strain evidence="8">JCM 17017</strain>
    </source>
</reference>
<dbReference type="SUPFAM" id="SSF53850">
    <property type="entry name" value="Periplasmic binding protein-like II"/>
    <property type="match status" value="1"/>
</dbReference>
<dbReference type="Gene3D" id="3.40.190.10">
    <property type="entry name" value="Periplasmic binding protein-like II"/>
    <property type="match status" value="1"/>
</dbReference>
<dbReference type="RefSeq" id="WP_084506122.1">
    <property type="nucleotide sequence ID" value="NZ_BAABCM010000003.1"/>
</dbReference>
<dbReference type="InterPro" id="IPR039424">
    <property type="entry name" value="SBP_5"/>
</dbReference>
<accession>A0ABP7I2Z4</accession>
<dbReference type="Proteomes" id="UP001501624">
    <property type="component" value="Unassembled WGS sequence"/>
</dbReference>
<protein>
    <recommendedName>
        <fullName evidence="6">Solute-binding protein family 5 domain-containing protein</fullName>
    </recommendedName>
</protein>
<gene>
    <name evidence="7" type="ORF">GCM10022380_30450</name>
</gene>
<evidence type="ECO:0000256" key="3">
    <source>
        <dbReference type="ARBA" id="ARBA00022448"/>
    </source>
</evidence>
<evidence type="ECO:0000256" key="4">
    <source>
        <dbReference type="ARBA" id="ARBA00022729"/>
    </source>
</evidence>
<keyword evidence="3" id="KW-0813">Transport</keyword>
<evidence type="ECO:0000256" key="1">
    <source>
        <dbReference type="ARBA" id="ARBA00004196"/>
    </source>
</evidence>
<feature type="domain" description="Solute-binding protein family 5" evidence="6">
    <location>
        <begin position="123"/>
        <end position="467"/>
    </location>
</feature>
<evidence type="ECO:0000313" key="8">
    <source>
        <dbReference type="Proteomes" id="UP001501624"/>
    </source>
</evidence>
<dbReference type="CDD" id="cd00995">
    <property type="entry name" value="PBP2_NikA_DppA_OppA_like"/>
    <property type="match status" value="1"/>
</dbReference>
<dbReference type="InterPro" id="IPR000914">
    <property type="entry name" value="SBP_5_dom"/>
</dbReference>